<feature type="compositionally biased region" description="Pro residues" evidence="11">
    <location>
        <begin position="860"/>
        <end position="869"/>
    </location>
</feature>
<feature type="compositionally biased region" description="Low complexity" evidence="11">
    <location>
        <begin position="600"/>
        <end position="622"/>
    </location>
</feature>
<keyword evidence="5" id="KW-0507">mRNA processing</keyword>
<keyword evidence="4" id="KW-0963">Cytoplasm</keyword>
<evidence type="ECO:0000313" key="14">
    <source>
        <dbReference type="EMBL" id="KAG9070702.1"/>
    </source>
</evidence>
<feature type="transmembrane region" description="Helical" evidence="12">
    <location>
        <begin position="279"/>
        <end position="302"/>
    </location>
</feature>
<evidence type="ECO:0000256" key="6">
    <source>
        <dbReference type="ARBA" id="ARBA00022884"/>
    </source>
</evidence>
<sequence length="909" mass="96843">MTVSKSTKMIHLLNFRLRVILLDRCIMTGHMLAFDKHMNLVLSDCEEFRKIKTKAGSSGTAAQEQEHKRTLGLVILRGETIVSMRVEAPPPTLEGQQARLPQVYAGTGMAAPAGQAPFGLAGPVRGVGGPASGMMLPRRSAIVAPPFAYGRGIHPRAVPPPGFIFPSGVPPGGFHPMGMGLPRPPPPSGMPQPGVIPPFSFLPMGQPGVPPLGFRSMGQSNAPPTGVPALGAPPAGFCPGMPPFASPQGFRPGQPLAGTYPLNPRDLHRLTRVGGPTEIVFHTVQTGVSILALYNIVSTIHFQLIDGYFSPTAWFLLLACLFSITTAVGYGLLAWWTRTASVQEEIKMSVRLAHTAAIEAAHVQAQVQAHAAQGNTRASSSSLWSLAEKSNSPTSSSSNGALTPGRRSKILRVSAFVLCPLPRVCILLGLVALTLLASILQGYRIRKGIRCLLYDEPLRGFCRSTKSAVGAVFLESVLWLCWFAFWFFVSFHKAPRPDEMEIGDDGCSVVRMGLSQHTVAPTAGAANDNGGGRRGDSDLELTMMPSGPVQWNQSGSVYSPVTPIPTAAVGWHDSRKGDLDEHRKQSRRPLPTPEKEVQGSRSLASSSSSCLPSLSSSSSSTLHPDGRTMQQRQKQDKRQPSPSTSAAATAGTEVLTPTSRAGKAHPPAPPRINTTSAVPKVATKFEGPRTRGSHHSGPPSTSPVSSFSVRMPDTSGASPSSHRNSRNSILVPTPSMTSRQSNRMSRSLSADVPLDSNNGQGRSYSATSLSSTTPATAITRPRSTSLGPSGVKAAISLLRPPPCPLPSATNNNTNNSTTSNSGNRDKSGKFGRNRPNSSEFILLSLQDQQKVDMYWEGQLPYPPPPPLSPTSPSVGAFFSDLEDSEKERVLTGNRISFQSRQAQVRSSTQ</sequence>
<dbReference type="EMBL" id="JAHRHY010000003">
    <property type="protein sequence ID" value="KAG9070702.1"/>
    <property type="molecule type" value="Genomic_DNA"/>
</dbReference>
<evidence type="ECO:0000256" key="4">
    <source>
        <dbReference type="ARBA" id="ARBA00022490"/>
    </source>
</evidence>
<dbReference type="GO" id="GO:0005737">
    <property type="term" value="C:cytoplasm"/>
    <property type="evidence" value="ECO:0007669"/>
    <property type="project" value="UniProtKB-SubCell"/>
</dbReference>
<dbReference type="InterPro" id="IPR001163">
    <property type="entry name" value="Sm_dom_euk/arc"/>
</dbReference>
<dbReference type="GO" id="GO:0005682">
    <property type="term" value="C:U5 snRNP"/>
    <property type="evidence" value="ECO:0007669"/>
    <property type="project" value="TreeGrafter"/>
</dbReference>
<evidence type="ECO:0000256" key="9">
    <source>
        <dbReference type="ARBA" id="ARBA00023274"/>
    </source>
</evidence>
<dbReference type="Proteomes" id="UP000707451">
    <property type="component" value="Unassembled WGS sequence"/>
</dbReference>
<evidence type="ECO:0000256" key="8">
    <source>
        <dbReference type="ARBA" id="ARBA00023242"/>
    </source>
</evidence>
<dbReference type="SUPFAM" id="SSF50182">
    <property type="entry name" value="Sm-like ribonucleoproteins"/>
    <property type="match status" value="1"/>
</dbReference>
<keyword evidence="12" id="KW-1133">Transmembrane helix</keyword>
<evidence type="ECO:0000313" key="15">
    <source>
        <dbReference type="Proteomes" id="UP000707451"/>
    </source>
</evidence>
<feature type="transmembrane region" description="Helical" evidence="12">
    <location>
        <begin position="314"/>
        <end position="336"/>
    </location>
</feature>
<gene>
    <name evidence="14" type="ORF">KI688_008241</name>
</gene>
<evidence type="ECO:0000256" key="11">
    <source>
        <dbReference type="SAM" id="MobiDB-lite"/>
    </source>
</evidence>
<dbReference type="GO" id="GO:0071004">
    <property type="term" value="C:U2-type prespliceosome"/>
    <property type="evidence" value="ECO:0007669"/>
    <property type="project" value="TreeGrafter"/>
</dbReference>
<dbReference type="InterPro" id="IPR047575">
    <property type="entry name" value="Sm"/>
</dbReference>
<feature type="compositionally biased region" description="Basic and acidic residues" evidence="11">
    <location>
        <begin position="572"/>
        <end position="583"/>
    </location>
</feature>
<accession>A0A9P7Y1Z8</accession>
<dbReference type="AlphaFoldDB" id="A0A9P7Y1Z8"/>
<comment type="caution">
    <text evidence="14">The sequence shown here is derived from an EMBL/GenBank/DDBJ whole genome shotgun (WGS) entry which is preliminary data.</text>
</comment>
<dbReference type="GO" id="GO:0071013">
    <property type="term" value="C:catalytic step 2 spliceosome"/>
    <property type="evidence" value="ECO:0007669"/>
    <property type="project" value="TreeGrafter"/>
</dbReference>
<keyword evidence="12" id="KW-0812">Transmembrane</keyword>
<evidence type="ECO:0000256" key="1">
    <source>
        <dbReference type="ARBA" id="ARBA00004123"/>
    </source>
</evidence>
<evidence type="ECO:0000256" key="2">
    <source>
        <dbReference type="ARBA" id="ARBA00004496"/>
    </source>
</evidence>
<dbReference type="PROSITE" id="PS52002">
    <property type="entry name" value="SM"/>
    <property type="match status" value="1"/>
</dbReference>
<dbReference type="GO" id="GO:0003723">
    <property type="term" value="F:RNA binding"/>
    <property type="evidence" value="ECO:0007669"/>
    <property type="project" value="UniProtKB-KW"/>
</dbReference>
<feature type="transmembrane region" description="Helical" evidence="12">
    <location>
        <begin position="468"/>
        <end position="489"/>
    </location>
</feature>
<feature type="compositionally biased region" description="Low complexity" evidence="11">
    <location>
        <begin position="695"/>
        <end position="709"/>
    </location>
</feature>
<comment type="similarity">
    <text evidence="3">Belongs to the snRNP SmB/SmN family.</text>
</comment>
<feature type="compositionally biased region" description="Low complexity" evidence="11">
    <location>
        <begin position="806"/>
        <end position="822"/>
    </location>
</feature>
<keyword evidence="6" id="KW-0694">RNA-binding</keyword>
<evidence type="ECO:0000259" key="13">
    <source>
        <dbReference type="PROSITE" id="PS52002"/>
    </source>
</evidence>
<feature type="compositionally biased region" description="Polar residues" evidence="11">
    <location>
        <begin position="549"/>
        <end position="559"/>
    </location>
</feature>
<dbReference type="PANTHER" id="PTHR10701:SF0">
    <property type="entry name" value="SMALL NUCLEAR RIBONUCLEOPROTEIN-ASSOCIATED PROTEIN B"/>
    <property type="match status" value="1"/>
</dbReference>
<dbReference type="GO" id="GO:0046540">
    <property type="term" value="C:U4/U6 x U5 tri-snRNP complex"/>
    <property type="evidence" value="ECO:0007669"/>
    <property type="project" value="TreeGrafter"/>
</dbReference>
<keyword evidence="12" id="KW-0472">Membrane</keyword>
<dbReference type="Gene3D" id="2.30.30.100">
    <property type="match status" value="1"/>
</dbReference>
<feature type="compositionally biased region" description="Low complexity" evidence="11">
    <location>
        <begin position="763"/>
        <end position="779"/>
    </location>
</feature>
<evidence type="ECO:0000256" key="7">
    <source>
        <dbReference type="ARBA" id="ARBA00023187"/>
    </source>
</evidence>
<proteinExistence type="inferred from homology"/>
<evidence type="ECO:0000256" key="10">
    <source>
        <dbReference type="ARBA" id="ARBA00041355"/>
    </source>
</evidence>
<evidence type="ECO:0000256" key="12">
    <source>
        <dbReference type="SAM" id="Phobius"/>
    </source>
</evidence>
<evidence type="ECO:0000256" key="3">
    <source>
        <dbReference type="ARBA" id="ARBA00009123"/>
    </source>
</evidence>
<name>A0A9P7Y1Z8_9FUNG</name>
<dbReference type="GO" id="GO:0005686">
    <property type="term" value="C:U2 snRNP"/>
    <property type="evidence" value="ECO:0007669"/>
    <property type="project" value="TreeGrafter"/>
</dbReference>
<dbReference type="GO" id="GO:0070990">
    <property type="term" value="F:snRNP binding"/>
    <property type="evidence" value="ECO:0007669"/>
    <property type="project" value="TreeGrafter"/>
</dbReference>
<dbReference type="GO" id="GO:0005685">
    <property type="term" value="C:U1 snRNP"/>
    <property type="evidence" value="ECO:0007669"/>
    <property type="project" value="TreeGrafter"/>
</dbReference>
<feature type="transmembrane region" description="Helical" evidence="12">
    <location>
        <begin position="421"/>
        <end position="440"/>
    </location>
</feature>
<dbReference type="GO" id="GO:0000398">
    <property type="term" value="P:mRNA splicing, via spliceosome"/>
    <property type="evidence" value="ECO:0007669"/>
    <property type="project" value="TreeGrafter"/>
</dbReference>
<dbReference type="InterPro" id="IPR050914">
    <property type="entry name" value="snRNP_SmB/NAA38-like"/>
</dbReference>
<protein>
    <recommendedName>
        <fullName evidence="10">Sm protein B</fullName>
    </recommendedName>
</protein>
<keyword evidence="8" id="KW-0539">Nucleus</keyword>
<dbReference type="PANTHER" id="PTHR10701">
    <property type="entry name" value="SMALL NUCLEAR RIBONUCLEOPROTEIN-ASSOCIATED PROTEIN B AND N"/>
    <property type="match status" value="1"/>
</dbReference>
<dbReference type="SMART" id="SM00651">
    <property type="entry name" value="Sm"/>
    <property type="match status" value="1"/>
</dbReference>
<dbReference type="OrthoDB" id="2420318at2759"/>
<feature type="domain" description="Sm" evidence="13">
    <location>
        <begin position="4"/>
        <end position="90"/>
    </location>
</feature>
<organism evidence="14 15">
    <name type="scientific">Linnemannia hyalina</name>
    <dbReference type="NCBI Taxonomy" id="64524"/>
    <lineage>
        <taxon>Eukaryota</taxon>
        <taxon>Fungi</taxon>
        <taxon>Fungi incertae sedis</taxon>
        <taxon>Mucoromycota</taxon>
        <taxon>Mortierellomycotina</taxon>
        <taxon>Mortierellomycetes</taxon>
        <taxon>Mortierellales</taxon>
        <taxon>Mortierellaceae</taxon>
        <taxon>Linnemannia</taxon>
    </lineage>
</organism>
<feature type="compositionally biased region" description="Polar residues" evidence="11">
    <location>
        <begin position="715"/>
        <end position="748"/>
    </location>
</feature>
<keyword evidence="15" id="KW-1185">Reference proteome</keyword>
<feature type="region of interest" description="Disordered" evidence="11">
    <location>
        <begin position="520"/>
        <end position="835"/>
    </location>
</feature>
<dbReference type="GO" id="GO:0005687">
    <property type="term" value="C:U4 snRNP"/>
    <property type="evidence" value="ECO:0007669"/>
    <property type="project" value="TreeGrafter"/>
</dbReference>
<comment type="subcellular location">
    <subcellularLocation>
        <location evidence="2">Cytoplasm</location>
    </subcellularLocation>
    <subcellularLocation>
        <location evidence="1">Nucleus</location>
    </subcellularLocation>
</comment>
<dbReference type="Pfam" id="PF01423">
    <property type="entry name" value="LSM"/>
    <property type="match status" value="1"/>
</dbReference>
<dbReference type="InterPro" id="IPR010920">
    <property type="entry name" value="LSM_dom_sf"/>
</dbReference>
<feature type="compositionally biased region" description="Low complexity" evidence="11">
    <location>
        <begin position="640"/>
        <end position="650"/>
    </location>
</feature>
<keyword evidence="7" id="KW-0508">mRNA splicing</keyword>
<dbReference type="CDD" id="cd01717">
    <property type="entry name" value="Sm_B"/>
    <property type="match status" value="1"/>
</dbReference>
<feature type="region of interest" description="Disordered" evidence="11">
    <location>
        <begin position="856"/>
        <end position="880"/>
    </location>
</feature>
<keyword evidence="9" id="KW-0687">Ribonucleoprotein</keyword>
<evidence type="ECO:0000256" key="5">
    <source>
        <dbReference type="ARBA" id="ARBA00022664"/>
    </source>
</evidence>
<reference evidence="14" key="1">
    <citation type="submission" date="2021-06" db="EMBL/GenBank/DDBJ databases">
        <title>Genome Sequence of Mortierella hyaline Strain SCG-10, a Cold-Adapted, Nitrate-Reducing Fungus Isolated from Soil in Minnesota, USA.</title>
        <authorList>
            <person name="Aldossari N."/>
        </authorList>
    </citation>
    <scope>NUCLEOTIDE SEQUENCE</scope>
    <source>
        <strain evidence="14">SCG-10</strain>
    </source>
</reference>